<evidence type="ECO:0000256" key="3">
    <source>
        <dbReference type="ARBA" id="ARBA00022692"/>
    </source>
</evidence>
<evidence type="ECO:0000256" key="1">
    <source>
        <dbReference type="ARBA" id="ARBA00004651"/>
    </source>
</evidence>
<organism evidence="7 8">
    <name type="scientific">Rhodothalassium salexigens DSM 2132</name>
    <dbReference type="NCBI Taxonomy" id="1188247"/>
    <lineage>
        <taxon>Bacteria</taxon>
        <taxon>Pseudomonadati</taxon>
        <taxon>Pseudomonadota</taxon>
        <taxon>Alphaproteobacteria</taxon>
        <taxon>Rhodothalassiales</taxon>
        <taxon>Rhodothalassiaceae</taxon>
        <taxon>Rhodothalassium</taxon>
    </lineage>
</organism>
<sequence length="209" mass="21970">MIDLLPVLLGVGLAQAVAVVSPGPSLLVVARTAVGSTRVAAAWTAVGLGLGSVVWGLGALFGLKLLFAAVPWLYTAVKLAGGAYLAWLAIMLWRHARTPLATGHGGATPLGQTRRRAVRRGLFTQLANPKVAVFFGSIFVTLLPPDPPAVFYAVLVPMVFAIECGWYLIVAYALSTDRLQGAYGRLKPTLDRVAGTVLAGLSVKLVLDR</sequence>
<keyword evidence="5 6" id="KW-0472">Membrane</keyword>
<feature type="transmembrane region" description="Helical" evidence="6">
    <location>
        <begin position="72"/>
        <end position="93"/>
    </location>
</feature>
<gene>
    <name evidence="7" type="ORF">EV659_1139</name>
</gene>
<dbReference type="EMBL" id="SLXO01000013">
    <property type="protein sequence ID" value="TCP30756.1"/>
    <property type="molecule type" value="Genomic_DNA"/>
</dbReference>
<protein>
    <submittedName>
        <fullName evidence="7">Threonine/homoserine/homoserine lactone efflux protein</fullName>
    </submittedName>
</protein>
<feature type="transmembrane region" description="Helical" evidence="6">
    <location>
        <begin position="149"/>
        <end position="175"/>
    </location>
</feature>
<evidence type="ECO:0000256" key="6">
    <source>
        <dbReference type="SAM" id="Phobius"/>
    </source>
</evidence>
<evidence type="ECO:0000256" key="4">
    <source>
        <dbReference type="ARBA" id="ARBA00022989"/>
    </source>
</evidence>
<dbReference type="RefSeq" id="WP_200287663.1">
    <property type="nucleotide sequence ID" value="NZ_JACIGF010000013.1"/>
</dbReference>
<keyword evidence="4 6" id="KW-1133">Transmembrane helix</keyword>
<evidence type="ECO:0000313" key="7">
    <source>
        <dbReference type="EMBL" id="TCP30756.1"/>
    </source>
</evidence>
<accession>A0A4V2SND7</accession>
<evidence type="ECO:0000313" key="8">
    <source>
        <dbReference type="Proteomes" id="UP000295399"/>
    </source>
</evidence>
<keyword evidence="2" id="KW-1003">Cell membrane</keyword>
<dbReference type="GO" id="GO:0005886">
    <property type="term" value="C:plasma membrane"/>
    <property type="evidence" value="ECO:0007669"/>
    <property type="project" value="UniProtKB-SubCell"/>
</dbReference>
<proteinExistence type="predicted"/>
<feature type="transmembrane region" description="Helical" evidence="6">
    <location>
        <begin position="40"/>
        <end position="60"/>
    </location>
</feature>
<evidence type="ECO:0000256" key="2">
    <source>
        <dbReference type="ARBA" id="ARBA00022475"/>
    </source>
</evidence>
<comment type="subcellular location">
    <subcellularLocation>
        <location evidence="1">Cell membrane</location>
        <topology evidence="1">Multi-pass membrane protein</topology>
    </subcellularLocation>
</comment>
<evidence type="ECO:0000256" key="5">
    <source>
        <dbReference type="ARBA" id="ARBA00023136"/>
    </source>
</evidence>
<dbReference type="FunCoup" id="A0A4V2SND7">
    <property type="interactions" value="48"/>
</dbReference>
<dbReference type="GO" id="GO:0015171">
    <property type="term" value="F:amino acid transmembrane transporter activity"/>
    <property type="evidence" value="ECO:0007669"/>
    <property type="project" value="TreeGrafter"/>
</dbReference>
<reference evidence="7 8" key="1">
    <citation type="submission" date="2019-03" db="EMBL/GenBank/DDBJ databases">
        <title>Genomic Encyclopedia of Type Strains, Phase IV (KMG-IV): sequencing the most valuable type-strain genomes for metagenomic binning, comparative biology and taxonomic classification.</title>
        <authorList>
            <person name="Goeker M."/>
        </authorList>
    </citation>
    <scope>NUCLEOTIDE SEQUENCE [LARGE SCALE GENOMIC DNA]</scope>
    <source>
        <strain evidence="7 8">DSM 2132</strain>
    </source>
</reference>
<keyword evidence="3 6" id="KW-0812">Transmembrane</keyword>
<dbReference type="AlphaFoldDB" id="A0A4V2SND7"/>
<keyword evidence="8" id="KW-1185">Reference proteome</keyword>
<dbReference type="PANTHER" id="PTHR30086">
    <property type="entry name" value="ARGININE EXPORTER PROTEIN ARGO"/>
    <property type="match status" value="1"/>
</dbReference>
<dbReference type="InterPro" id="IPR001123">
    <property type="entry name" value="LeuE-type"/>
</dbReference>
<dbReference type="PANTHER" id="PTHR30086:SF19">
    <property type="entry name" value="THREONINE EFFLUX PROTEIN"/>
    <property type="match status" value="1"/>
</dbReference>
<comment type="caution">
    <text evidence="7">The sequence shown here is derived from an EMBL/GenBank/DDBJ whole genome shotgun (WGS) entry which is preliminary data.</text>
</comment>
<dbReference type="Proteomes" id="UP000295399">
    <property type="component" value="Unassembled WGS sequence"/>
</dbReference>
<name>A0A4V2SND7_RHOSA</name>
<dbReference type="Pfam" id="PF01810">
    <property type="entry name" value="LysE"/>
    <property type="match status" value="1"/>
</dbReference>
<dbReference type="InParanoid" id="A0A4V2SND7"/>